<dbReference type="GeneID" id="78125350"/>
<accession>A0A1H3M708</accession>
<name>A0A1H3M708_9RHOB</name>
<dbReference type="Proteomes" id="UP000199026">
    <property type="component" value="Unassembled WGS sequence"/>
</dbReference>
<gene>
    <name evidence="2" type="ORF">SAMN05444486_103402</name>
</gene>
<dbReference type="EMBL" id="FNPR01000003">
    <property type="protein sequence ID" value="SDY71989.1"/>
    <property type="molecule type" value="Genomic_DNA"/>
</dbReference>
<dbReference type="STRING" id="576131.SAMN05444486_103402"/>
<dbReference type="OrthoDB" id="6305173at2"/>
<dbReference type="InterPro" id="IPR028992">
    <property type="entry name" value="Hedgehog/Intein_dom"/>
</dbReference>
<protein>
    <submittedName>
        <fullName evidence="2">Hint domain-containing protein</fullName>
    </submittedName>
</protein>
<organism evidence="2 3">
    <name type="scientific">Lentibacter algarum</name>
    <dbReference type="NCBI Taxonomy" id="576131"/>
    <lineage>
        <taxon>Bacteria</taxon>
        <taxon>Pseudomonadati</taxon>
        <taxon>Pseudomonadota</taxon>
        <taxon>Alphaproteobacteria</taxon>
        <taxon>Rhodobacterales</taxon>
        <taxon>Roseobacteraceae</taxon>
        <taxon>Lentibacter</taxon>
    </lineage>
</organism>
<keyword evidence="3" id="KW-1185">Reference proteome</keyword>
<feature type="domain" description="Hedgehog/Intein (Hint)" evidence="1">
    <location>
        <begin position="36"/>
        <end position="162"/>
    </location>
</feature>
<reference evidence="2 3" key="1">
    <citation type="submission" date="2016-10" db="EMBL/GenBank/DDBJ databases">
        <authorList>
            <person name="de Groot N.N."/>
        </authorList>
    </citation>
    <scope>NUCLEOTIDE SEQUENCE [LARGE SCALE GENOMIC DNA]</scope>
    <source>
        <strain evidence="2 3">DSM 24677</strain>
    </source>
</reference>
<evidence type="ECO:0000313" key="3">
    <source>
        <dbReference type="Proteomes" id="UP000199026"/>
    </source>
</evidence>
<dbReference type="AlphaFoldDB" id="A0A1H3M708"/>
<proteinExistence type="predicted"/>
<evidence type="ECO:0000313" key="2">
    <source>
        <dbReference type="EMBL" id="SDY71989.1"/>
    </source>
</evidence>
<evidence type="ECO:0000259" key="1">
    <source>
        <dbReference type="Pfam" id="PF13403"/>
    </source>
</evidence>
<dbReference type="RefSeq" id="WP_089892731.1">
    <property type="nucleotide sequence ID" value="NZ_CALJFH010000037.1"/>
</dbReference>
<sequence length="202" mass="21843">MRQTQEQRQTARWCALAGQTQSAQDPAVGVECWLEASTCVATAMGDLRVDALWPGDRLLTETGHEMLISFDVWQGEGIRTNAPVVFSPGIVGNQMPLRVRQSQPVLIRLPDSCAYQGHTELYVPALVLVNGFDIALRPCKHISYLRLVLSSQAMIFAEGAACQADGTASLAGDGSRLRLGYGEASALLSYLPEASVSLPRLI</sequence>
<dbReference type="Pfam" id="PF13403">
    <property type="entry name" value="Hint_2"/>
    <property type="match status" value="1"/>
</dbReference>